<keyword evidence="3" id="KW-1185">Reference proteome</keyword>
<comment type="caution">
    <text evidence="2">The sequence shown here is derived from an EMBL/GenBank/DDBJ whole genome shotgun (WGS) entry which is preliminary data.</text>
</comment>
<dbReference type="AlphaFoldDB" id="A0A556V0G1"/>
<feature type="compositionally biased region" description="Acidic residues" evidence="1">
    <location>
        <begin position="396"/>
        <end position="413"/>
    </location>
</feature>
<protein>
    <submittedName>
        <fullName evidence="2">Uncharacterized protein</fullName>
    </submittedName>
</protein>
<feature type="compositionally biased region" description="Acidic residues" evidence="1">
    <location>
        <begin position="353"/>
        <end position="377"/>
    </location>
</feature>
<feature type="compositionally biased region" description="Basic and acidic residues" evidence="1">
    <location>
        <begin position="339"/>
        <end position="352"/>
    </location>
</feature>
<organism evidence="2 3">
    <name type="scientific">Bagarius yarrelli</name>
    <name type="common">Goonch</name>
    <name type="synonym">Bagrus yarrelli</name>
    <dbReference type="NCBI Taxonomy" id="175774"/>
    <lineage>
        <taxon>Eukaryota</taxon>
        <taxon>Metazoa</taxon>
        <taxon>Chordata</taxon>
        <taxon>Craniata</taxon>
        <taxon>Vertebrata</taxon>
        <taxon>Euteleostomi</taxon>
        <taxon>Actinopterygii</taxon>
        <taxon>Neopterygii</taxon>
        <taxon>Teleostei</taxon>
        <taxon>Ostariophysi</taxon>
        <taxon>Siluriformes</taxon>
        <taxon>Sisoridae</taxon>
        <taxon>Sisorinae</taxon>
        <taxon>Bagarius</taxon>
    </lineage>
</organism>
<name>A0A556V0G1_BAGYA</name>
<sequence>MENSKGYENWHYASQFTRAALLHYQLQKLSERERRARNHNRKLLQDFQRAQNTLSVLVSQTETMNTRRMEFARFLENYPKRQQKLQAKRLSEQQTMTKQHQKTSTLQTEKESHPFRIDAPSAIYPDQSHCAIFNSLSHTSVYRGNMVEVNIPPYYGNTSGSSDMSSKAAKSFSSEDQRTKNERKKESKLMHKSRKDAVSQWSPSVSDSPSVSNHKKQKQYEQSNAFKTSKVAVGSTKQLMKKNHDTTHKHINIFCKIKTEETNRYKDDTDEEEKILSPGQMRVNEVENRDSTANQGNRTSLCEEQNKEEEEEEFREQSSTDKEEEAIEKRRHAKKSLRVKVDSVRESEAEDGRAEEEEEEEESEEQSSTDEEEAQEEEPLRGNAPAKKSLPVEVDSVGESEAEDGQAEEEEEGDKIKKSRASGRRSKVDNNDQKGNYSVVSASCSEESIQDR</sequence>
<accession>A0A556V0G1</accession>
<evidence type="ECO:0000313" key="2">
    <source>
        <dbReference type="EMBL" id="TSQ81039.1"/>
    </source>
</evidence>
<feature type="region of interest" description="Disordered" evidence="1">
    <location>
        <begin position="157"/>
        <end position="226"/>
    </location>
</feature>
<evidence type="ECO:0000313" key="3">
    <source>
        <dbReference type="Proteomes" id="UP000319801"/>
    </source>
</evidence>
<feature type="region of interest" description="Disordered" evidence="1">
    <location>
        <begin position="265"/>
        <end position="452"/>
    </location>
</feature>
<feature type="compositionally biased region" description="Polar residues" evidence="1">
    <location>
        <begin position="291"/>
        <end position="302"/>
    </location>
</feature>
<proteinExistence type="predicted"/>
<feature type="compositionally biased region" description="Polar residues" evidence="1">
    <location>
        <begin position="92"/>
        <end position="107"/>
    </location>
</feature>
<dbReference type="OrthoDB" id="8952129at2759"/>
<feature type="compositionally biased region" description="Polar residues" evidence="1">
    <location>
        <begin position="433"/>
        <end position="452"/>
    </location>
</feature>
<dbReference type="Proteomes" id="UP000319801">
    <property type="component" value="Unassembled WGS sequence"/>
</dbReference>
<feature type="compositionally biased region" description="Low complexity" evidence="1">
    <location>
        <begin position="198"/>
        <end position="212"/>
    </location>
</feature>
<reference evidence="2 3" key="1">
    <citation type="journal article" date="2019" name="Genome Biol. Evol.">
        <title>Whole-Genome Sequencing of the Giant Devil Catfish, Bagarius yarrelli.</title>
        <authorList>
            <person name="Jiang W."/>
            <person name="Lv Y."/>
            <person name="Cheng L."/>
            <person name="Yang K."/>
            <person name="Chao B."/>
            <person name="Wang X."/>
            <person name="Li Y."/>
            <person name="Pan X."/>
            <person name="You X."/>
            <person name="Zhang Y."/>
            <person name="Yang J."/>
            <person name="Li J."/>
            <person name="Zhang X."/>
            <person name="Liu S."/>
            <person name="Sun C."/>
            <person name="Yang J."/>
            <person name="Shi Q."/>
        </authorList>
    </citation>
    <scope>NUCLEOTIDE SEQUENCE [LARGE SCALE GENOMIC DNA]</scope>
    <source>
        <strain evidence="2">JWS20170419001</strain>
        <tissue evidence="2">Muscle</tissue>
    </source>
</reference>
<evidence type="ECO:0000256" key="1">
    <source>
        <dbReference type="SAM" id="MobiDB-lite"/>
    </source>
</evidence>
<feature type="region of interest" description="Disordered" evidence="1">
    <location>
        <begin position="88"/>
        <end position="112"/>
    </location>
</feature>
<dbReference type="EMBL" id="VCAZ01000088">
    <property type="protein sequence ID" value="TSQ81039.1"/>
    <property type="molecule type" value="Genomic_DNA"/>
</dbReference>
<gene>
    <name evidence="2" type="ORF">Baya_11218</name>
</gene>
<feature type="compositionally biased region" description="Basic and acidic residues" evidence="1">
    <location>
        <begin position="173"/>
        <end position="189"/>
    </location>
</feature>
<feature type="compositionally biased region" description="Basic residues" evidence="1">
    <location>
        <begin position="329"/>
        <end position="338"/>
    </location>
</feature>